<dbReference type="GO" id="GO:0009691">
    <property type="term" value="P:cytokinin biosynthetic process"/>
    <property type="evidence" value="ECO:0007669"/>
    <property type="project" value="InterPro"/>
</dbReference>
<comment type="catalytic activity">
    <reaction evidence="1">
        <text>AMP + H2O = D-ribose 5-phosphate + adenine</text>
        <dbReference type="Rhea" id="RHEA:20129"/>
        <dbReference type="ChEBI" id="CHEBI:15377"/>
        <dbReference type="ChEBI" id="CHEBI:16708"/>
        <dbReference type="ChEBI" id="CHEBI:78346"/>
        <dbReference type="ChEBI" id="CHEBI:456215"/>
        <dbReference type="EC" id="3.2.2.4"/>
    </reaction>
</comment>
<dbReference type="EMBL" id="DXFQ01000053">
    <property type="protein sequence ID" value="HIX19613.1"/>
    <property type="molecule type" value="Genomic_DNA"/>
</dbReference>
<evidence type="ECO:0000313" key="5">
    <source>
        <dbReference type="Proteomes" id="UP000823964"/>
    </source>
</evidence>
<comment type="caution">
    <text evidence="4">The sequence shown here is derived from an EMBL/GenBank/DDBJ whole genome shotgun (WGS) entry which is preliminary data.</text>
</comment>
<evidence type="ECO:0000256" key="2">
    <source>
        <dbReference type="ARBA" id="ARBA00011985"/>
    </source>
</evidence>
<proteinExistence type="predicted"/>
<dbReference type="PANTHER" id="PTHR43393:SF2">
    <property type="entry name" value="CYTOKININ RIBOSIDE 5'-MONOPHOSPHATE PHOSPHORIBOHYDROLASE"/>
    <property type="match status" value="1"/>
</dbReference>
<dbReference type="GO" id="GO:0005829">
    <property type="term" value="C:cytosol"/>
    <property type="evidence" value="ECO:0007669"/>
    <property type="project" value="TreeGrafter"/>
</dbReference>
<dbReference type="PANTHER" id="PTHR43393">
    <property type="entry name" value="CYTOKININ RIBOSIDE 5'-MONOPHOSPHATE PHOSPHORIBOHYDROLASE"/>
    <property type="match status" value="1"/>
</dbReference>
<dbReference type="InterPro" id="IPR031100">
    <property type="entry name" value="LOG_fam"/>
</dbReference>
<sequence length="363" mass="41594">MKRPEILAARDINSRAEKHRSLTIPESTGNPLLDANLFDIAQRYCGSHKPSTVLQMLATVMNAAANPAIEKHDLEIMNRTIDEMYAADRMFAPYRNVRKVTCFGSARIQPDDPSYKLAHDFARLAAGRGYMVVTGGGPGIMQACNEGAHAAHSFGLNITLPYEQKPNHVVEHSDKMMNFHYFFTRKLNFVKQTDALVAFPGGFGTMDEIFETITLMQTGKSTLFPIVLLDPPAETFWGRWIRFIEKELLEAGLISPEDMRLLYLCKSAEAAFACIERFYSRFHSYYFSKDDVVIRMMEPLPDRLLDWIRHDYDDIMPLKDLTQEPRFENDPDPALANLPRLRFTFKRGAFNRLRELIDVVNDR</sequence>
<dbReference type="EC" id="3.2.2.4" evidence="2"/>
<dbReference type="GO" id="GO:0008714">
    <property type="term" value="F:AMP nucleosidase activity"/>
    <property type="evidence" value="ECO:0007669"/>
    <property type="project" value="UniProtKB-EC"/>
</dbReference>
<dbReference type="Proteomes" id="UP000823964">
    <property type="component" value="Unassembled WGS sequence"/>
</dbReference>
<protein>
    <recommendedName>
        <fullName evidence="3">AMP nucleosidase</fullName>
        <ecNumber evidence="2">3.2.2.4</ecNumber>
    </recommendedName>
    <alternativeName>
        <fullName evidence="3">AMP nucleosidase</fullName>
    </alternativeName>
</protein>
<evidence type="ECO:0000256" key="3">
    <source>
        <dbReference type="ARBA" id="ARBA00031983"/>
    </source>
</evidence>
<dbReference type="InterPro" id="IPR005269">
    <property type="entry name" value="LOG"/>
</dbReference>
<dbReference type="Pfam" id="PF03641">
    <property type="entry name" value="Lysine_decarbox"/>
    <property type="match status" value="1"/>
</dbReference>
<organism evidence="4 5">
    <name type="scientific">Candidatus Akkermansia intestinigallinarum</name>
    <dbReference type="NCBI Taxonomy" id="2838431"/>
    <lineage>
        <taxon>Bacteria</taxon>
        <taxon>Pseudomonadati</taxon>
        <taxon>Verrucomicrobiota</taxon>
        <taxon>Verrucomicrobiia</taxon>
        <taxon>Verrucomicrobiales</taxon>
        <taxon>Akkermansiaceae</taxon>
        <taxon>Akkermansia</taxon>
    </lineage>
</organism>
<dbReference type="AlphaFoldDB" id="A0A9D2AHQ7"/>
<dbReference type="Gene3D" id="3.40.50.450">
    <property type="match status" value="1"/>
</dbReference>
<dbReference type="InterPro" id="IPR052341">
    <property type="entry name" value="LOG_family_nucleotidases"/>
</dbReference>
<evidence type="ECO:0000256" key="1">
    <source>
        <dbReference type="ARBA" id="ARBA00000274"/>
    </source>
</evidence>
<name>A0A9D2AHQ7_9BACT</name>
<reference evidence="4" key="2">
    <citation type="submission" date="2021-04" db="EMBL/GenBank/DDBJ databases">
        <authorList>
            <person name="Gilroy R."/>
        </authorList>
    </citation>
    <scope>NUCLEOTIDE SEQUENCE</scope>
    <source>
        <strain evidence="4">14975</strain>
    </source>
</reference>
<reference evidence="4" key="1">
    <citation type="journal article" date="2021" name="PeerJ">
        <title>Extensive microbial diversity within the chicken gut microbiome revealed by metagenomics and culture.</title>
        <authorList>
            <person name="Gilroy R."/>
            <person name="Ravi A."/>
            <person name="Getino M."/>
            <person name="Pursley I."/>
            <person name="Horton D.L."/>
            <person name="Alikhan N.F."/>
            <person name="Baker D."/>
            <person name="Gharbi K."/>
            <person name="Hall N."/>
            <person name="Watson M."/>
            <person name="Adriaenssens E.M."/>
            <person name="Foster-Nyarko E."/>
            <person name="Jarju S."/>
            <person name="Secka A."/>
            <person name="Antonio M."/>
            <person name="Oren A."/>
            <person name="Chaudhuri R.R."/>
            <person name="La Ragione R."/>
            <person name="Hildebrand F."/>
            <person name="Pallen M.J."/>
        </authorList>
    </citation>
    <scope>NUCLEOTIDE SEQUENCE</scope>
    <source>
        <strain evidence="4">14975</strain>
    </source>
</reference>
<dbReference type="NCBIfam" id="TIGR00730">
    <property type="entry name" value="Rossman fold protein, TIGR00730 family"/>
    <property type="match status" value="1"/>
</dbReference>
<evidence type="ECO:0000313" key="4">
    <source>
        <dbReference type="EMBL" id="HIX19613.1"/>
    </source>
</evidence>
<gene>
    <name evidence="4" type="ORF">H9862_03295</name>
</gene>
<accession>A0A9D2AHQ7</accession>
<dbReference type="SUPFAM" id="SSF102405">
    <property type="entry name" value="MCP/YpsA-like"/>
    <property type="match status" value="1"/>
</dbReference>